<comment type="function">
    <text evidence="8">Involved in the biosynthesis of the chorismate, which leads to the biosynthesis of aromatic amino acids. Catalyzes the reversible NADPH linked reduction of 3-dehydroshikimate (DHSA) to yield shikimate (SA).</text>
</comment>
<dbReference type="RefSeq" id="WP_174409221.1">
    <property type="nucleotide sequence ID" value="NZ_BLVP01000006.1"/>
</dbReference>
<feature type="binding site" evidence="8">
    <location>
        <position position="106"/>
    </location>
    <ligand>
        <name>shikimate</name>
        <dbReference type="ChEBI" id="CHEBI:36208"/>
    </ligand>
</feature>
<dbReference type="Pfam" id="PF08501">
    <property type="entry name" value="Shikimate_dh_N"/>
    <property type="match status" value="1"/>
</dbReference>
<feature type="domain" description="Shikimate dehydrogenase substrate binding N-terminal" evidence="10">
    <location>
        <begin position="11"/>
        <end position="93"/>
    </location>
</feature>
<dbReference type="GO" id="GO:0008652">
    <property type="term" value="P:amino acid biosynthetic process"/>
    <property type="evidence" value="ECO:0007669"/>
    <property type="project" value="UniProtKB-KW"/>
</dbReference>
<dbReference type="GO" id="GO:0019632">
    <property type="term" value="P:shikimate metabolic process"/>
    <property type="evidence" value="ECO:0007669"/>
    <property type="project" value="InterPro"/>
</dbReference>
<accession>A0A7J0BSC4</accession>
<dbReference type="PANTHER" id="PTHR21089:SF1">
    <property type="entry name" value="BIFUNCTIONAL 3-DEHYDROQUINATE DEHYDRATASE_SHIKIMATE DEHYDROGENASE, CHLOROPLASTIC"/>
    <property type="match status" value="1"/>
</dbReference>
<feature type="binding site" evidence="8">
    <location>
        <position position="91"/>
    </location>
    <ligand>
        <name>shikimate</name>
        <dbReference type="ChEBI" id="CHEBI:36208"/>
    </ligand>
</feature>
<dbReference type="GO" id="GO:0004764">
    <property type="term" value="F:shikimate 3-dehydrogenase (NADP+) activity"/>
    <property type="evidence" value="ECO:0007669"/>
    <property type="project" value="UniProtKB-UniRule"/>
</dbReference>
<dbReference type="EC" id="1.1.1.25" evidence="2 8"/>
<dbReference type="InterPro" id="IPR006151">
    <property type="entry name" value="Shikm_DH/Glu-tRNA_Rdtase"/>
</dbReference>
<feature type="binding site" evidence="8">
    <location>
        <begin position="128"/>
        <end position="132"/>
    </location>
    <ligand>
        <name>NADP(+)</name>
        <dbReference type="ChEBI" id="CHEBI:58349"/>
    </ligand>
</feature>
<dbReference type="SUPFAM" id="SSF51735">
    <property type="entry name" value="NAD(P)-binding Rossmann-fold domains"/>
    <property type="match status" value="1"/>
</dbReference>
<dbReference type="GO" id="GO:0050661">
    <property type="term" value="F:NADP binding"/>
    <property type="evidence" value="ECO:0007669"/>
    <property type="project" value="InterPro"/>
</dbReference>
<evidence type="ECO:0000313" key="12">
    <source>
        <dbReference type="EMBL" id="GFM36558.1"/>
    </source>
</evidence>
<evidence type="ECO:0000259" key="10">
    <source>
        <dbReference type="Pfam" id="PF08501"/>
    </source>
</evidence>
<feature type="binding site" evidence="8">
    <location>
        <position position="238"/>
    </location>
    <ligand>
        <name>NADP(+)</name>
        <dbReference type="ChEBI" id="CHEBI:58349"/>
    </ligand>
</feature>
<dbReference type="UniPathway" id="UPA00053">
    <property type="reaction ID" value="UER00087"/>
</dbReference>
<dbReference type="EMBL" id="BLVP01000006">
    <property type="protein sequence ID" value="GFM36558.1"/>
    <property type="molecule type" value="Genomic_DNA"/>
</dbReference>
<evidence type="ECO:0000256" key="2">
    <source>
        <dbReference type="ARBA" id="ARBA00012962"/>
    </source>
</evidence>
<feature type="binding site" evidence="8">
    <location>
        <position position="215"/>
    </location>
    <ligand>
        <name>NADP(+)</name>
        <dbReference type="ChEBI" id="CHEBI:58349"/>
    </ligand>
</feature>
<evidence type="ECO:0000256" key="7">
    <source>
        <dbReference type="ARBA" id="ARBA00049442"/>
    </source>
</evidence>
<evidence type="ECO:0000256" key="4">
    <source>
        <dbReference type="ARBA" id="ARBA00022857"/>
    </source>
</evidence>
<feature type="active site" description="Proton acceptor" evidence="8">
    <location>
        <position position="70"/>
    </location>
</feature>
<sequence>MTFIPEQLYGIIGHPLGHTMSPALHNWGFARCGIRAVYMAFPLPPEKLADFVTAFRTLPLSGASVTIPHKEAVMPLLDGVTGRAQAVGAVNTLFWEQGRLMGDNTDVAGFLAPLRERAGTVRKALVLGAGGAAKAVLAGLNELGVGEVLIANRARERAEAVAAPFGAAVVPWEDRAGTGADLVINSTPLGMAGENAGRTPYPAEGFSGKGLAYDLVYNPLHTRFLAEAQAAGWETLDGLHMFAAQGAEQFRIWTGEELPLGDVRQRIAEYLML</sequence>
<gene>
    <name evidence="8 12" type="primary">aroE</name>
    <name evidence="12" type="ORF">DSM19430T_12420</name>
</gene>
<evidence type="ECO:0000259" key="11">
    <source>
        <dbReference type="Pfam" id="PF18317"/>
    </source>
</evidence>
<feature type="binding site" evidence="8">
    <location>
        <position position="217"/>
    </location>
    <ligand>
        <name>shikimate</name>
        <dbReference type="ChEBI" id="CHEBI:36208"/>
    </ligand>
</feature>
<keyword evidence="13" id="KW-1185">Reference proteome</keyword>
<keyword evidence="5 8" id="KW-0560">Oxidoreductase</keyword>
<feature type="domain" description="Quinate/shikimate 5-dehydrogenase/glutamyl-tRNA reductase" evidence="9">
    <location>
        <begin position="122"/>
        <end position="186"/>
    </location>
</feature>
<evidence type="ECO:0000256" key="6">
    <source>
        <dbReference type="ARBA" id="ARBA00023141"/>
    </source>
</evidence>
<name>A0A7J0BSC4_9BACT</name>
<comment type="caution">
    <text evidence="8">Lacks conserved residue(s) required for the propagation of feature annotation.</text>
</comment>
<dbReference type="InterPro" id="IPR041121">
    <property type="entry name" value="SDH_C"/>
</dbReference>
<dbReference type="InterPro" id="IPR046346">
    <property type="entry name" value="Aminoacid_DH-like_N_sf"/>
</dbReference>
<dbReference type="Proteomes" id="UP000503820">
    <property type="component" value="Unassembled WGS sequence"/>
</dbReference>
<dbReference type="AlphaFoldDB" id="A0A7J0BSC4"/>
<comment type="similarity">
    <text evidence="8">Belongs to the shikimate dehydrogenase family.</text>
</comment>
<dbReference type="InterPro" id="IPR022893">
    <property type="entry name" value="Shikimate_DH_fam"/>
</dbReference>
<evidence type="ECO:0000313" key="13">
    <source>
        <dbReference type="Proteomes" id="UP000503820"/>
    </source>
</evidence>
<dbReference type="Pfam" id="PF01488">
    <property type="entry name" value="Shikimate_DH"/>
    <property type="match status" value="1"/>
</dbReference>
<keyword evidence="3 8" id="KW-0028">Amino-acid biosynthesis</keyword>
<reference evidence="12 13" key="1">
    <citation type="submission" date="2020-05" db="EMBL/GenBank/DDBJ databases">
        <title>Draft genome sequence of Desulfovibrio psychrotolerans JS1T.</title>
        <authorList>
            <person name="Ueno A."/>
            <person name="Tamazawa S."/>
            <person name="Tamamura S."/>
            <person name="Murakami T."/>
            <person name="Kiyama T."/>
            <person name="Inomata H."/>
            <person name="Amano Y."/>
            <person name="Miyakawa K."/>
            <person name="Tamaki H."/>
            <person name="Naganuma T."/>
            <person name="Kaneko K."/>
        </authorList>
    </citation>
    <scope>NUCLEOTIDE SEQUENCE [LARGE SCALE GENOMIC DNA]</scope>
    <source>
        <strain evidence="12 13">JS1</strain>
    </source>
</reference>
<organism evidence="12 13">
    <name type="scientific">Desulfovibrio psychrotolerans</name>
    <dbReference type="NCBI Taxonomy" id="415242"/>
    <lineage>
        <taxon>Bacteria</taxon>
        <taxon>Pseudomonadati</taxon>
        <taxon>Thermodesulfobacteriota</taxon>
        <taxon>Desulfovibrionia</taxon>
        <taxon>Desulfovibrionales</taxon>
        <taxon>Desulfovibrionaceae</taxon>
        <taxon>Desulfovibrio</taxon>
    </lineage>
</organism>
<keyword evidence="6 8" id="KW-0057">Aromatic amino acid biosynthesis</keyword>
<dbReference type="HAMAP" id="MF_00222">
    <property type="entry name" value="Shikimate_DH_AroE"/>
    <property type="match status" value="1"/>
</dbReference>
<feature type="domain" description="SDH C-terminal" evidence="11">
    <location>
        <begin position="238"/>
        <end position="266"/>
    </location>
</feature>
<dbReference type="NCBIfam" id="TIGR00507">
    <property type="entry name" value="aroE"/>
    <property type="match status" value="1"/>
</dbReference>
<dbReference type="CDD" id="cd01065">
    <property type="entry name" value="NAD_bind_Shikimate_DH"/>
    <property type="match status" value="1"/>
</dbReference>
<dbReference type="InterPro" id="IPR011342">
    <property type="entry name" value="Shikimate_DH"/>
</dbReference>
<comment type="caution">
    <text evidence="12">The sequence shown here is derived from an EMBL/GenBank/DDBJ whole genome shotgun (WGS) entry which is preliminary data.</text>
</comment>
<comment type="pathway">
    <text evidence="1 8">Metabolic intermediate biosynthesis; chorismate biosynthesis; chorismate from D-erythrose 4-phosphate and phosphoenolpyruvate: step 4/7.</text>
</comment>
<evidence type="ECO:0000256" key="8">
    <source>
        <dbReference type="HAMAP-Rule" id="MF_00222"/>
    </source>
</evidence>
<dbReference type="InterPro" id="IPR036291">
    <property type="entry name" value="NAD(P)-bd_dom_sf"/>
</dbReference>
<comment type="catalytic activity">
    <reaction evidence="7 8">
        <text>shikimate + NADP(+) = 3-dehydroshikimate + NADPH + H(+)</text>
        <dbReference type="Rhea" id="RHEA:17737"/>
        <dbReference type="ChEBI" id="CHEBI:15378"/>
        <dbReference type="ChEBI" id="CHEBI:16630"/>
        <dbReference type="ChEBI" id="CHEBI:36208"/>
        <dbReference type="ChEBI" id="CHEBI:57783"/>
        <dbReference type="ChEBI" id="CHEBI:58349"/>
        <dbReference type="EC" id="1.1.1.25"/>
    </reaction>
</comment>
<feature type="binding site" evidence="8">
    <location>
        <position position="66"/>
    </location>
    <ligand>
        <name>shikimate</name>
        <dbReference type="ChEBI" id="CHEBI:36208"/>
    </ligand>
</feature>
<dbReference type="GO" id="GO:0009423">
    <property type="term" value="P:chorismate biosynthetic process"/>
    <property type="evidence" value="ECO:0007669"/>
    <property type="project" value="UniProtKB-UniRule"/>
</dbReference>
<feature type="binding site" evidence="8">
    <location>
        <position position="245"/>
    </location>
    <ligand>
        <name>shikimate</name>
        <dbReference type="ChEBI" id="CHEBI:36208"/>
    </ligand>
</feature>
<feature type="binding site" evidence="8">
    <location>
        <begin position="19"/>
        <end position="21"/>
    </location>
    <ligand>
        <name>shikimate</name>
        <dbReference type="ChEBI" id="CHEBI:36208"/>
    </ligand>
</feature>
<dbReference type="GO" id="GO:0005829">
    <property type="term" value="C:cytosol"/>
    <property type="evidence" value="ECO:0007669"/>
    <property type="project" value="TreeGrafter"/>
</dbReference>
<proteinExistence type="inferred from homology"/>
<keyword evidence="4 8" id="KW-0521">NADP</keyword>
<evidence type="ECO:0000256" key="1">
    <source>
        <dbReference type="ARBA" id="ARBA00004871"/>
    </source>
</evidence>
<evidence type="ECO:0000259" key="9">
    <source>
        <dbReference type="Pfam" id="PF01488"/>
    </source>
</evidence>
<comment type="subunit">
    <text evidence="8">Homodimer.</text>
</comment>
<dbReference type="InterPro" id="IPR013708">
    <property type="entry name" value="Shikimate_DH-bd_N"/>
</dbReference>
<dbReference type="SUPFAM" id="SSF53223">
    <property type="entry name" value="Aminoacid dehydrogenase-like, N-terminal domain"/>
    <property type="match status" value="1"/>
</dbReference>
<protein>
    <recommendedName>
        <fullName evidence="2 8">Shikimate dehydrogenase (NADP(+))</fullName>
        <shortName evidence="8">SDH</shortName>
        <ecNumber evidence="2 8">1.1.1.25</ecNumber>
    </recommendedName>
</protein>
<dbReference type="Gene3D" id="3.40.50.10860">
    <property type="entry name" value="Leucine Dehydrogenase, chain A, domain 1"/>
    <property type="match status" value="1"/>
</dbReference>
<dbReference type="PANTHER" id="PTHR21089">
    <property type="entry name" value="SHIKIMATE DEHYDROGENASE"/>
    <property type="match status" value="1"/>
</dbReference>
<dbReference type="Gene3D" id="3.40.50.720">
    <property type="entry name" value="NAD(P)-binding Rossmann-like Domain"/>
    <property type="match status" value="1"/>
</dbReference>
<dbReference type="GO" id="GO:0009073">
    <property type="term" value="P:aromatic amino acid family biosynthetic process"/>
    <property type="evidence" value="ECO:0007669"/>
    <property type="project" value="UniProtKB-KW"/>
</dbReference>
<evidence type="ECO:0000256" key="3">
    <source>
        <dbReference type="ARBA" id="ARBA00022605"/>
    </source>
</evidence>
<evidence type="ECO:0000256" key="5">
    <source>
        <dbReference type="ARBA" id="ARBA00023002"/>
    </source>
</evidence>
<dbReference type="Pfam" id="PF18317">
    <property type="entry name" value="SDH_C"/>
    <property type="match status" value="1"/>
</dbReference>